<dbReference type="OrthoDB" id="78426at2759"/>
<dbReference type="InterPro" id="IPR012317">
    <property type="entry name" value="Poly(ADP-ribose)pol_cat_dom"/>
</dbReference>
<dbReference type="STRING" id="74557.A0A1V9Y8I6"/>
<dbReference type="GO" id="GO:0016779">
    <property type="term" value="F:nucleotidyltransferase activity"/>
    <property type="evidence" value="ECO:0007669"/>
    <property type="project" value="UniProtKB-KW"/>
</dbReference>
<evidence type="ECO:0000313" key="8">
    <source>
        <dbReference type="Proteomes" id="UP000243217"/>
    </source>
</evidence>
<dbReference type="EMBL" id="JNBS01004848">
    <property type="protein sequence ID" value="OQR82040.1"/>
    <property type="molecule type" value="Genomic_DNA"/>
</dbReference>
<name>A0A1V9Y8I6_9STRA</name>
<feature type="domain" description="PARP catalytic" evidence="6">
    <location>
        <begin position="215"/>
        <end position="303"/>
    </location>
</feature>
<reference evidence="7 8" key="1">
    <citation type="journal article" date="2014" name="Genome Biol. Evol.">
        <title>The secreted proteins of Achlya hypogyna and Thraustotheca clavata identify the ancestral oomycete secretome and reveal gene acquisitions by horizontal gene transfer.</title>
        <authorList>
            <person name="Misner I."/>
            <person name="Blouin N."/>
            <person name="Leonard G."/>
            <person name="Richards T.A."/>
            <person name="Lane C.E."/>
        </authorList>
    </citation>
    <scope>NUCLEOTIDE SEQUENCE [LARGE SCALE GENOMIC DNA]</scope>
    <source>
        <strain evidence="7 8">ATCC 34112</strain>
    </source>
</reference>
<keyword evidence="4" id="KW-0520">NAD</keyword>
<evidence type="ECO:0000256" key="5">
    <source>
        <dbReference type="SAM" id="Phobius"/>
    </source>
</evidence>
<evidence type="ECO:0000256" key="3">
    <source>
        <dbReference type="ARBA" id="ARBA00022695"/>
    </source>
</evidence>
<dbReference type="AlphaFoldDB" id="A0A1V9Y8I6"/>
<keyword evidence="1" id="KW-0328">Glycosyltransferase</keyword>
<feature type="transmembrane region" description="Helical" evidence="5">
    <location>
        <begin position="349"/>
        <end position="374"/>
    </location>
</feature>
<dbReference type="InterPro" id="IPR051838">
    <property type="entry name" value="ARTD_PARP"/>
</dbReference>
<dbReference type="PANTHER" id="PTHR21328">
    <property type="entry name" value="POLY ADP-RIBOSE POLYMERASE FAMILY, MEMBER PARP"/>
    <property type="match status" value="1"/>
</dbReference>
<dbReference type="GO" id="GO:0003950">
    <property type="term" value="F:NAD+ poly-ADP-ribosyltransferase activity"/>
    <property type="evidence" value="ECO:0007669"/>
    <property type="project" value="InterPro"/>
</dbReference>
<dbReference type="SUPFAM" id="SSF56399">
    <property type="entry name" value="ADP-ribosylation"/>
    <property type="match status" value="1"/>
</dbReference>
<dbReference type="Gene3D" id="3.90.228.10">
    <property type="match status" value="1"/>
</dbReference>
<keyword evidence="8" id="KW-1185">Reference proteome</keyword>
<keyword evidence="5" id="KW-1133">Transmembrane helix</keyword>
<evidence type="ECO:0000259" key="6">
    <source>
        <dbReference type="Pfam" id="PF00644"/>
    </source>
</evidence>
<protein>
    <recommendedName>
        <fullName evidence="6">PARP catalytic domain-containing protein</fullName>
    </recommendedName>
</protein>
<dbReference type="Proteomes" id="UP000243217">
    <property type="component" value="Unassembled WGS sequence"/>
</dbReference>
<keyword evidence="3" id="KW-0548">Nucleotidyltransferase</keyword>
<sequence>MLDAELNFALELINCRRSRRGDWNSSIIEASHLHLKVPLCIERAVWQPEATTLAVIVNLVKGDLPELCEISFFFPDDKGSNMFCYTSSDASERATCIVDALNDKCASLKSFQALQLLHLIEQAIANVGESDRMDLAELARKRVQFQVETQPRVCDVLLNLIAAASTSPNRLTPFPPMLDLETLINTIPQELRLDQSDLDLSFIGQVIISPNPWFDALAEKHKTTVCYHGSKISHFHSILQNGLQIMSGTRHMGSGNIFGDGIYFAQSAQVAMNFAFGAASQHWQHSTVMSKDAICVAVCEIITDSSVLKTVHSSTNDGTYYVLQDHRYAQLKYLLILEPKKLSTQSQTAWTIFFGSSSDILVSIFWFGVAYFLYTLATDYEK</sequence>
<evidence type="ECO:0000256" key="1">
    <source>
        <dbReference type="ARBA" id="ARBA00022676"/>
    </source>
</evidence>
<proteinExistence type="predicted"/>
<comment type="caution">
    <text evidence="7">The sequence shown here is derived from an EMBL/GenBank/DDBJ whole genome shotgun (WGS) entry which is preliminary data.</text>
</comment>
<dbReference type="Pfam" id="PF00644">
    <property type="entry name" value="PARP"/>
    <property type="match status" value="1"/>
</dbReference>
<accession>A0A1V9Y8I6</accession>
<evidence type="ECO:0000313" key="7">
    <source>
        <dbReference type="EMBL" id="OQR82040.1"/>
    </source>
</evidence>
<organism evidence="7 8">
    <name type="scientific">Thraustotheca clavata</name>
    <dbReference type="NCBI Taxonomy" id="74557"/>
    <lineage>
        <taxon>Eukaryota</taxon>
        <taxon>Sar</taxon>
        <taxon>Stramenopiles</taxon>
        <taxon>Oomycota</taxon>
        <taxon>Saprolegniomycetes</taxon>
        <taxon>Saprolegniales</taxon>
        <taxon>Achlyaceae</taxon>
        <taxon>Thraustotheca</taxon>
    </lineage>
</organism>
<keyword evidence="5" id="KW-0812">Transmembrane</keyword>
<gene>
    <name evidence="7" type="ORF">THRCLA_23253</name>
</gene>
<keyword evidence="5" id="KW-0472">Membrane</keyword>
<keyword evidence="2" id="KW-0808">Transferase</keyword>
<evidence type="ECO:0000256" key="4">
    <source>
        <dbReference type="ARBA" id="ARBA00023027"/>
    </source>
</evidence>
<evidence type="ECO:0000256" key="2">
    <source>
        <dbReference type="ARBA" id="ARBA00022679"/>
    </source>
</evidence>